<organism evidence="1 2">
    <name type="scientific">Caligus rogercresseyi</name>
    <name type="common">Sea louse</name>
    <dbReference type="NCBI Taxonomy" id="217165"/>
    <lineage>
        <taxon>Eukaryota</taxon>
        <taxon>Metazoa</taxon>
        <taxon>Ecdysozoa</taxon>
        <taxon>Arthropoda</taxon>
        <taxon>Crustacea</taxon>
        <taxon>Multicrustacea</taxon>
        <taxon>Hexanauplia</taxon>
        <taxon>Copepoda</taxon>
        <taxon>Siphonostomatoida</taxon>
        <taxon>Caligidae</taxon>
        <taxon>Caligus</taxon>
    </lineage>
</organism>
<protein>
    <submittedName>
        <fullName evidence="1">Uncharacterized protein</fullName>
    </submittedName>
</protein>
<dbReference type="EMBL" id="CP045894">
    <property type="protein sequence ID" value="QQP55438.1"/>
    <property type="molecule type" value="Genomic_DNA"/>
</dbReference>
<evidence type="ECO:0000313" key="1">
    <source>
        <dbReference type="EMBL" id="QQP55438.1"/>
    </source>
</evidence>
<sequence length="81" mass="9671">AYLKYRICFGLYYLGEETKCVMCGEEEYKTIAHVFRDCKVINRLWDGVDKTFEERVGRQSTRDEKLYGFHPQSKMFRTASK</sequence>
<dbReference type="AlphaFoldDB" id="A0A7T8KGD8"/>
<proteinExistence type="predicted"/>
<gene>
    <name evidence="1" type="ORF">FKW44_008620</name>
</gene>
<accession>A0A7T8KGD8</accession>
<reference evidence="2" key="1">
    <citation type="submission" date="2021-01" db="EMBL/GenBank/DDBJ databases">
        <title>Caligus Genome Assembly.</title>
        <authorList>
            <person name="Gallardo-Escarate C."/>
        </authorList>
    </citation>
    <scope>NUCLEOTIDE SEQUENCE [LARGE SCALE GENOMIC DNA]</scope>
</reference>
<keyword evidence="2" id="KW-1185">Reference proteome</keyword>
<feature type="non-terminal residue" evidence="1">
    <location>
        <position position="1"/>
    </location>
</feature>
<name>A0A7T8KGD8_CALRO</name>
<dbReference type="Proteomes" id="UP000595437">
    <property type="component" value="Chromosome 5"/>
</dbReference>
<evidence type="ECO:0000313" key="2">
    <source>
        <dbReference type="Proteomes" id="UP000595437"/>
    </source>
</evidence>